<evidence type="ECO:0000256" key="1">
    <source>
        <dbReference type="SAM" id="Coils"/>
    </source>
</evidence>
<dbReference type="AlphaFoldDB" id="A0A5N5VZ56"/>
<dbReference type="Proteomes" id="UP000327000">
    <property type="component" value="Unassembled WGS sequence"/>
</dbReference>
<keyword evidence="3" id="KW-1185">Reference proteome</keyword>
<keyword evidence="1" id="KW-0175">Coiled coil</keyword>
<dbReference type="OrthoDB" id="517099at2"/>
<feature type="coiled-coil region" evidence="1">
    <location>
        <begin position="74"/>
        <end position="101"/>
    </location>
</feature>
<name>A0A5N5VZ56_STRMB</name>
<evidence type="ECO:0000313" key="3">
    <source>
        <dbReference type="Proteomes" id="UP000327000"/>
    </source>
</evidence>
<accession>A0A5N5VZ56</accession>
<reference evidence="2 3" key="1">
    <citation type="journal article" date="2019" name="Microb. Cell Fact.">
        <title>Exploring novel herbicidin analogues by transcriptional regulator overexpression and MS/MS molecular networking.</title>
        <authorList>
            <person name="Shi Y."/>
            <person name="Gu R."/>
            <person name="Li Y."/>
            <person name="Wang X."/>
            <person name="Ren W."/>
            <person name="Li X."/>
            <person name="Wang L."/>
            <person name="Xie Y."/>
            <person name="Hong B."/>
        </authorList>
    </citation>
    <scope>NUCLEOTIDE SEQUENCE [LARGE SCALE GENOMIC DNA]</scope>
    <source>
        <strain evidence="2 3">US-43</strain>
    </source>
</reference>
<dbReference type="RefSeq" id="WP_152266102.1">
    <property type="nucleotide sequence ID" value="NZ_VOKX01000132.1"/>
</dbReference>
<evidence type="ECO:0000313" key="2">
    <source>
        <dbReference type="EMBL" id="KAB7833548.1"/>
    </source>
</evidence>
<gene>
    <name evidence="2" type="ORF">FRZ00_33425</name>
</gene>
<proteinExistence type="predicted"/>
<protein>
    <submittedName>
        <fullName evidence="2">Chromosome segregation ATPase</fullName>
    </submittedName>
</protein>
<comment type="caution">
    <text evidence="2">The sequence shown here is derived from an EMBL/GenBank/DDBJ whole genome shotgun (WGS) entry which is preliminary data.</text>
</comment>
<organism evidence="2 3">
    <name type="scientific">Streptomyces mobaraensis</name>
    <name type="common">Streptoverticillium mobaraense</name>
    <dbReference type="NCBI Taxonomy" id="35621"/>
    <lineage>
        <taxon>Bacteria</taxon>
        <taxon>Bacillati</taxon>
        <taxon>Actinomycetota</taxon>
        <taxon>Actinomycetes</taxon>
        <taxon>Kitasatosporales</taxon>
        <taxon>Streptomycetaceae</taxon>
        <taxon>Streptomyces</taxon>
    </lineage>
</organism>
<sequence length="106" mass="12077">MAKNPSAKQSEGRPKWVPLRDEQYDGLTALARELMNSRDRKIERITENSVIRVAIDLVLAHPELLAGDTEDELRAHAIAEIGALRRRIRSLERLQEKEQHQTPDGS</sequence>
<dbReference type="EMBL" id="VOKX01000132">
    <property type="protein sequence ID" value="KAB7833548.1"/>
    <property type="molecule type" value="Genomic_DNA"/>
</dbReference>